<dbReference type="EMBL" id="CP036434">
    <property type="protein sequence ID" value="QDV05523.1"/>
    <property type="molecule type" value="Genomic_DNA"/>
</dbReference>
<sequence precursor="true">MRISVSKAIVLLASTLGPLALATQASAQCAPTYEGTFAGTGFSRTLEISGNVLYIPEESTPKGVSIVDISTPSAPSLLGHYSTGTSATNGVVVAGDVAYVAHDGSELTLVDVSDPTNPVRLGGLATGSSLLSVAVQGSIAYVGLLGDEFLVVDVANPRAPRLLASLPMSQPYDIEMAGRYAYVGCLGAGLMIVDILDSSAPVVIGSYDTPDFAIAVEYSDGIAYVADRTAGLQLIDVTDPTGPVFLGSFPGDDARNIEVSGSVAYVSRRLSGVAILDVSNPAAPSLLGTIASSGSSIGLALRGSTLCLAKRNSADGTGIDLHDVSGCASASAPNDACADAISVEMGYTNFSSLSATASGSQLSCQPASLSRDIWFSFRAPATATTVIDLSGSRFDTVLEVFDGSDCSQLTSLVCDDDSGAGLTSRVAFDASAGSDYLFCISGYGNTAAGLGYMRISQDLGLGDAICAGQANSTGLGGTLSMGGSDIPADNALSIHVQDLPANSLGYFVTSSDLIPVANPGGSMGDLCIGSLSMGRFAGDVLDSGPSGQVSFTPDLSALPTPSGSVAAAPGDTVCFQFWYRDMVAGQTTSNFSGARCVTFRNLP</sequence>
<evidence type="ECO:0000313" key="3">
    <source>
        <dbReference type="Proteomes" id="UP000320390"/>
    </source>
</evidence>
<evidence type="ECO:0000256" key="1">
    <source>
        <dbReference type="SAM" id="SignalP"/>
    </source>
</evidence>
<gene>
    <name evidence="2" type="ORF">Poly30_10210</name>
</gene>
<accession>A0A518EN60</accession>
<dbReference type="SUPFAM" id="SSF63825">
    <property type="entry name" value="YWTD domain"/>
    <property type="match status" value="1"/>
</dbReference>
<organism evidence="2 3">
    <name type="scientific">Saltatorellus ferox</name>
    <dbReference type="NCBI Taxonomy" id="2528018"/>
    <lineage>
        <taxon>Bacteria</taxon>
        <taxon>Pseudomonadati</taxon>
        <taxon>Planctomycetota</taxon>
        <taxon>Planctomycetia</taxon>
        <taxon>Planctomycetia incertae sedis</taxon>
        <taxon>Saltatorellus</taxon>
    </lineage>
</organism>
<dbReference type="InterPro" id="IPR013211">
    <property type="entry name" value="LVIVD"/>
</dbReference>
<dbReference type="AlphaFoldDB" id="A0A518EN60"/>
<keyword evidence="1" id="KW-0732">Signal</keyword>
<protein>
    <submittedName>
        <fullName evidence="2">LVIVD repeat protein</fullName>
    </submittedName>
</protein>
<evidence type="ECO:0000313" key="2">
    <source>
        <dbReference type="EMBL" id="QDV05523.1"/>
    </source>
</evidence>
<dbReference type="RefSeq" id="WP_145194923.1">
    <property type="nucleotide sequence ID" value="NZ_CP036434.1"/>
</dbReference>
<name>A0A518EN60_9BACT</name>
<dbReference type="Gene3D" id="2.60.120.380">
    <property type="match status" value="1"/>
</dbReference>
<reference evidence="2 3" key="1">
    <citation type="submission" date="2019-02" db="EMBL/GenBank/DDBJ databases">
        <title>Deep-cultivation of Planctomycetes and their phenomic and genomic characterization uncovers novel biology.</title>
        <authorList>
            <person name="Wiegand S."/>
            <person name="Jogler M."/>
            <person name="Boedeker C."/>
            <person name="Pinto D."/>
            <person name="Vollmers J."/>
            <person name="Rivas-Marin E."/>
            <person name="Kohn T."/>
            <person name="Peeters S.H."/>
            <person name="Heuer A."/>
            <person name="Rast P."/>
            <person name="Oberbeckmann S."/>
            <person name="Bunk B."/>
            <person name="Jeske O."/>
            <person name="Meyerdierks A."/>
            <person name="Storesund J.E."/>
            <person name="Kallscheuer N."/>
            <person name="Luecker S."/>
            <person name="Lage O.M."/>
            <person name="Pohl T."/>
            <person name="Merkel B.J."/>
            <person name="Hornburger P."/>
            <person name="Mueller R.-W."/>
            <person name="Bruemmer F."/>
            <person name="Labrenz M."/>
            <person name="Spormann A.M."/>
            <person name="Op den Camp H."/>
            <person name="Overmann J."/>
            <person name="Amann R."/>
            <person name="Jetten M.S.M."/>
            <person name="Mascher T."/>
            <person name="Medema M.H."/>
            <person name="Devos D.P."/>
            <person name="Kaster A.-K."/>
            <person name="Ovreas L."/>
            <person name="Rohde M."/>
            <person name="Galperin M.Y."/>
            <person name="Jogler C."/>
        </authorList>
    </citation>
    <scope>NUCLEOTIDE SEQUENCE [LARGE SCALE GENOMIC DNA]</scope>
    <source>
        <strain evidence="2 3">Poly30</strain>
    </source>
</reference>
<feature type="signal peptide" evidence="1">
    <location>
        <begin position="1"/>
        <end position="27"/>
    </location>
</feature>
<keyword evidence="3" id="KW-1185">Reference proteome</keyword>
<dbReference type="OrthoDB" id="291931at2"/>
<dbReference type="Proteomes" id="UP000320390">
    <property type="component" value="Chromosome"/>
</dbReference>
<dbReference type="Pfam" id="PF08309">
    <property type="entry name" value="LVIVD"/>
    <property type="match status" value="6"/>
</dbReference>
<feature type="chain" id="PRO_5022024631" evidence="1">
    <location>
        <begin position="28"/>
        <end position="603"/>
    </location>
</feature>
<proteinExistence type="predicted"/>